<dbReference type="RefSeq" id="WP_162444723.1">
    <property type="nucleotide sequence ID" value="NZ_CP048222.1"/>
</dbReference>
<dbReference type="EMBL" id="CP048222">
    <property type="protein sequence ID" value="QHT68718.1"/>
    <property type="molecule type" value="Genomic_DNA"/>
</dbReference>
<protein>
    <submittedName>
        <fullName evidence="1">Uncharacterized protein</fullName>
    </submittedName>
</protein>
<sequence>MLDEFDLTNINGKYTIETDEIDNEIECKDDFHYFIANGNKEDDIIIWTSNGFINNYAGSWNCPKGMKATVISVNSVNMGRYVDEYLYLVTDKLVEMDLLASNLCGIAYNQRIKRKCIIKELCSDEDANTNNKMDDDDTFFIDNI</sequence>
<dbReference type="AlphaFoldDB" id="A0A6C0GL31"/>
<evidence type="ECO:0000313" key="2">
    <source>
        <dbReference type="Proteomes" id="UP000480178"/>
    </source>
</evidence>
<evidence type="ECO:0000313" key="1">
    <source>
        <dbReference type="EMBL" id="QHT68718.1"/>
    </source>
</evidence>
<dbReference type="KEGG" id="rhoz:GXP67_19745"/>
<organism evidence="1 2">
    <name type="scientific">Rhodocytophaga rosea</name>
    <dbReference type="NCBI Taxonomy" id="2704465"/>
    <lineage>
        <taxon>Bacteria</taxon>
        <taxon>Pseudomonadati</taxon>
        <taxon>Bacteroidota</taxon>
        <taxon>Cytophagia</taxon>
        <taxon>Cytophagales</taxon>
        <taxon>Rhodocytophagaceae</taxon>
        <taxon>Rhodocytophaga</taxon>
    </lineage>
</organism>
<gene>
    <name evidence="1" type="ORF">GXP67_19745</name>
</gene>
<reference evidence="1 2" key="1">
    <citation type="submission" date="2020-01" db="EMBL/GenBank/DDBJ databases">
        <authorList>
            <person name="Kim M.K."/>
        </authorList>
    </citation>
    <scope>NUCLEOTIDE SEQUENCE [LARGE SCALE GENOMIC DNA]</scope>
    <source>
        <strain evidence="1 2">172606-1</strain>
    </source>
</reference>
<proteinExistence type="predicted"/>
<accession>A0A6C0GL31</accession>
<keyword evidence="2" id="KW-1185">Reference proteome</keyword>
<dbReference type="Proteomes" id="UP000480178">
    <property type="component" value="Chromosome"/>
</dbReference>
<name>A0A6C0GL31_9BACT</name>